<proteinExistence type="predicted"/>
<feature type="region of interest" description="Disordered" evidence="1">
    <location>
        <begin position="140"/>
        <end position="162"/>
    </location>
</feature>
<evidence type="ECO:0000313" key="2">
    <source>
        <dbReference type="EMBL" id="KKK95192.1"/>
    </source>
</evidence>
<sequence length="162" mass="17248">MALPVAMLGLSIFQGIQQQKAGKAAKKEADELAELKRRRANDISGIAIERQHDILVEGKFEKGALRARGAAAGVSGGSLGRSETLQRETNLTLPGLFTDVEQLRSRGRRAKRAGRRQAIETFVGGGFGFFGSLLGPGTTPNFSTTRSNSGVLPPESILTGNR</sequence>
<dbReference type="AlphaFoldDB" id="A0A0F8ZMY4"/>
<comment type="caution">
    <text evidence="2">The sequence shown here is derived from an EMBL/GenBank/DDBJ whole genome shotgun (WGS) entry which is preliminary data.</text>
</comment>
<accession>A0A0F8ZMY4</accession>
<dbReference type="EMBL" id="LAZR01047016">
    <property type="protein sequence ID" value="KKK95192.1"/>
    <property type="molecule type" value="Genomic_DNA"/>
</dbReference>
<protein>
    <submittedName>
        <fullName evidence="2">Uncharacterized protein</fullName>
    </submittedName>
</protein>
<reference evidence="2" key="1">
    <citation type="journal article" date="2015" name="Nature">
        <title>Complex archaea that bridge the gap between prokaryotes and eukaryotes.</title>
        <authorList>
            <person name="Spang A."/>
            <person name="Saw J.H."/>
            <person name="Jorgensen S.L."/>
            <person name="Zaremba-Niedzwiedzka K."/>
            <person name="Martijn J."/>
            <person name="Lind A.E."/>
            <person name="van Eijk R."/>
            <person name="Schleper C."/>
            <person name="Guy L."/>
            <person name="Ettema T.J."/>
        </authorList>
    </citation>
    <scope>NUCLEOTIDE SEQUENCE</scope>
</reference>
<feature type="compositionally biased region" description="Polar residues" evidence="1">
    <location>
        <begin position="140"/>
        <end position="150"/>
    </location>
</feature>
<evidence type="ECO:0000256" key="1">
    <source>
        <dbReference type="SAM" id="MobiDB-lite"/>
    </source>
</evidence>
<organism evidence="2">
    <name type="scientific">marine sediment metagenome</name>
    <dbReference type="NCBI Taxonomy" id="412755"/>
    <lineage>
        <taxon>unclassified sequences</taxon>
        <taxon>metagenomes</taxon>
        <taxon>ecological metagenomes</taxon>
    </lineage>
</organism>
<name>A0A0F8ZMY4_9ZZZZ</name>
<gene>
    <name evidence="2" type="ORF">LCGC14_2675270</name>
</gene>